<organism evidence="1 2">
    <name type="scientific">Kitasatospora putterlickiae</name>
    <dbReference type="NCBI Taxonomy" id="221725"/>
    <lineage>
        <taxon>Bacteria</taxon>
        <taxon>Bacillati</taxon>
        <taxon>Actinomycetota</taxon>
        <taxon>Actinomycetes</taxon>
        <taxon>Kitasatosporales</taxon>
        <taxon>Streptomycetaceae</taxon>
        <taxon>Kitasatospora</taxon>
    </lineage>
</organism>
<gene>
    <name evidence="1" type="ORF">GCM10009639_39730</name>
</gene>
<accession>A0ABN1Y707</accession>
<reference evidence="1 2" key="1">
    <citation type="journal article" date="2019" name="Int. J. Syst. Evol. Microbiol.">
        <title>The Global Catalogue of Microorganisms (GCM) 10K type strain sequencing project: providing services to taxonomists for standard genome sequencing and annotation.</title>
        <authorList>
            <consortium name="The Broad Institute Genomics Platform"/>
            <consortium name="The Broad Institute Genome Sequencing Center for Infectious Disease"/>
            <person name="Wu L."/>
            <person name="Ma J."/>
        </authorList>
    </citation>
    <scope>NUCLEOTIDE SEQUENCE [LARGE SCALE GENOMIC DNA]</scope>
    <source>
        <strain evidence="1 2">JCM 12393</strain>
    </source>
</reference>
<evidence type="ECO:0000313" key="1">
    <source>
        <dbReference type="EMBL" id="GAA1399672.1"/>
    </source>
</evidence>
<dbReference type="EMBL" id="BAAAKJ010000217">
    <property type="protein sequence ID" value="GAA1399672.1"/>
    <property type="molecule type" value="Genomic_DNA"/>
</dbReference>
<sequence>MRIHRIPKHAPGYTILDNRHVVRKHALSWAARGLLSYLLSLPDGAREDVRTLAAKSVEGRTTVARALRELEAAGHYVRRTVRDPVSGRVRTAVSVHEVPVADKAVHALPPLPVSPAAGAPGLGKAGSPSLRVRTVGCKEPSILPVAAVPRMTEGMGLLIELGQRDPELALAGKPLVDQAARMEGLLAGGWSADALLGILAAPLPGKVTHSVAAVLGGRLAKMPPGPWRRGRGAEAVAVPSPRRHECPGRDGLCGRPVGGAGELCGGCRPGGQTVSRTLK</sequence>
<proteinExistence type="predicted"/>
<dbReference type="Pfam" id="PF13730">
    <property type="entry name" value="HTH_36"/>
    <property type="match status" value="1"/>
</dbReference>
<comment type="caution">
    <text evidence="1">The sequence shown here is derived from an EMBL/GenBank/DDBJ whole genome shotgun (WGS) entry which is preliminary data.</text>
</comment>
<dbReference type="Proteomes" id="UP001499863">
    <property type="component" value="Unassembled WGS sequence"/>
</dbReference>
<protein>
    <submittedName>
        <fullName evidence="1">Helix-turn-helix domain-containing protein</fullName>
    </submittedName>
</protein>
<evidence type="ECO:0000313" key="2">
    <source>
        <dbReference type="Proteomes" id="UP001499863"/>
    </source>
</evidence>
<keyword evidence="2" id="KW-1185">Reference proteome</keyword>
<name>A0ABN1Y707_9ACTN</name>
<dbReference type="RefSeq" id="WP_344337754.1">
    <property type="nucleotide sequence ID" value="NZ_BAAAKJ010000217.1"/>
</dbReference>